<dbReference type="EMBL" id="RJSG01000002">
    <property type="protein sequence ID" value="RNL78826.1"/>
    <property type="molecule type" value="Genomic_DNA"/>
</dbReference>
<proteinExistence type="predicted"/>
<name>A0A3N0DTL0_9ACTN</name>
<dbReference type="Proteomes" id="UP000277094">
    <property type="component" value="Unassembled WGS sequence"/>
</dbReference>
<evidence type="ECO:0000313" key="1">
    <source>
        <dbReference type="EMBL" id="RNL78826.1"/>
    </source>
</evidence>
<protein>
    <submittedName>
        <fullName evidence="1">Uncharacterized protein</fullName>
    </submittedName>
</protein>
<reference evidence="1 2" key="1">
    <citation type="submission" date="2018-11" db="EMBL/GenBank/DDBJ databases">
        <authorList>
            <person name="Li F."/>
        </authorList>
    </citation>
    <scope>NUCLEOTIDE SEQUENCE [LARGE SCALE GENOMIC DNA]</scope>
    <source>
        <strain evidence="1 2">KIS18-7</strain>
    </source>
</reference>
<dbReference type="AlphaFoldDB" id="A0A3N0DTL0"/>
<gene>
    <name evidence="1" type="ORF">EFL95_07105</name>
</gene>
<comment type="caution">
    <text evidence="1">The sequence shown here is derived from an EMBL/GenBank/DDBJ whole genome shotgun (WGS) entry which is preliminary data.</text>
</comment>
<dbReference type="OrthoDB" id="5193143at2"/>
<sequence length="81" mass="8800">MADIHALPAHGDVFLDARDDGRAMRLSWHTEAGGMAVLSIWRAGTCVSTFQLGREDIPDLIDTLVRGLAEDQAQHRTGQAS</sequence>
<accession>A0A3N0DTL0</accession>
<dbReference type="RefSeq" id="WP_123233328.1">
    <property type="nucleotide sequence ID" value="NZ_RJSG01000002.1"/>
</dbReference>
<organism evidence="1 2">
    <name type="scientific">Nocardioides marmorisolisilvae</name>
    <dbReference type="NCBI Taxonomy" id="1542737"/>
    <lineage>
        <taxon>Bacteria</taxon>
        <taxon>Bacillati</taxon>
        <taxon>Actinomycetota</taxon>
        <taxon>Actinomycetes</taxon>
        <taxon>Propionibacteriales</taxon>
        <taxon>Nocardioidaceae</taxon>
        <taxon>Nocardioides</taxon>
    </lineage>
</organism>
<evidence type="ECO:0000313" key="2">
    <source>
        <dbReference type="Proteomes" id="UP000277094"/>
    </source>
</evidence>
<keyword evidence="2" id="KW-1185">Reference proteome</keyword>